<dbReference type="GO" id="GO:0006285">
    <property type="term" value="P:base-excision repair, AP site formation"/>
    <property type="evidence" value="ECO:0007669"/>
    <property type="project" value="InterPro"/>
</dbReference>
<comment type="caution">
    <text evidence="5">The sequence shown here is derived from an EMBL/GenBank/DDBJ whole genome shotgun (WGS) entry which is preliminary data.</text>
</comment>
<dbReference type="InterPro" id="IPR036895">
    <property type="entry name" value="Uracil-DNA_glycosylase-like_sf"/>
</dbReference>
<accession>A0A544QM86</accession>
<dbReference type="PANTHER" id="PTHR12159">
    <property type="entry name" value="G/T AND G/U MISMATCH-SPECIFIC DNA GLYCOSYLASE"/>
    <property type="match status" value="1"/>
</dbReference>
<keyword evidence="6" id="KW-1185">Reference proteome</keyword>
<dbReference type="InterPro" id="IPR015637">
    <property type="entry name" value="MUG/TDG"/>
</dbReference>
<dbReference type="AlphaFoldDB" id="A0A544QM86"/>
<dbReference type="GO" id="GO:0004844">
    <property type="term" value="F:uracil DNA N-glycosylase activity"/>
    <property type="evidence" value="ECO:0007669"/>
    <property type="project" value="TreeGrafter"/>
</dbReference>
<name>A0A544QM86_9EURY</name>
<dbReference type="PANTHER" id="PTHR12159:SF9">
    <property type="entry name" value="G_T MISMATCH-SPECIFIC THYMINE DNA GLYCOSYLASE"/>
    <property type="match status" value="1"/>
</dbReference>
<dbReference type="OrthoDB" id="349994at2157"/>
<evidence type="ECO:0000313" key="5">
    <source>
        <dbReference type="EMBL" id="TQQ79715.1"/>
    </source>
</evidence>
<protein>
    <recommendedName>
        <fullName evidence="4">Uracil-DNA glycosylase-like domain-containing protein</fullName>
    </recommendedName>
</protein>
<keyword evidence="3" id="KW-0234">DNA repair</keyword>
<evidence type="ECO:0000256" key="2">
    <source>
        <dbReference type="ARBA" id="ARBA00022801"/>
    </source>
</evidence>
<dbReference type="InterPro" id="IPR005122">
    <property type="entry name" value="Uracil-DNA_glycosylase-like"/>
</dbReference>
<dbReference type="SUPFAM" id="SSF52141">
    <property type="entry name" value="Uracil-DNA glycosylase-like"/>
    <property type="match status" value="1"/>
</dbReference>
<feature type="domain" description="Uracil-DNA glycosylase-like" evidence="4">
    <location>
        <begin position="13"/>
        <end position="117"/>
    </location>
</feature>
<gene>
    <name evidence="5" type="ORF">EWF95_11960</name>
</gene>
<organism evidence="5 6">
    <name type="scientific">Halonotius roseus</name>
    <dbReference type="NCBI Taxonomy" id="2511997"/>
    <lineage>
        <taxon>Archaea</taxon>
        <taxon>Methanobacteriati</taxon>
        <taxon>Methanobacteriota</taxon>
        <taxon>Stenosarchaea group</taxon>
        <taxon>Halobacteria</taxon>
        <taxon>Halobacteriales</taxon>
        <taxon>Haloferacaceae</taxon>
        <taxon>Halonotius</taxon>
    </lineage>
</organism>
<evidence type="ECO:0000256" key="1">
    <source>
        <dbReference type="ARBA" id="ARBA00022763"/>
    </source>
</evidence>
<keyword evidence="2" id="KW-0378">Hydrolase</keyword>
<dbReference type="RefSeq" id="WP_142444304.1">
    <property type="nucleotide sequence ID" value="NZ_SESI01000003.1"/>
</dbReference>
<reference evidence="5 6" key="1">
    <citation type="submission" date="2019-02" db="EMBL/GenBank/DDBJ databases">
        <title>Halonotius sp. a new haloqrchaeon isolated from saline water.</title>
        <authorList>
            <person name="Duran-Viseras A."/>
            <person name="Sanchez-Porro C."/>
            <person name="Ventosa A."/>
        </authorList>
    </citation>
    <scope>NUCLEOTIDE SEQUENCE [LARGE SCALE GENOMIC DNA]</scope>
    <source>
        <strain evidence="5 6">F9-27</strain>
    </source>
</reference>
<dbReference type="EMBL" id="SESI01000003">
    <property type="protein sequence ID" value="TQQ79715.1"/>
    <property type="molecule type" value="Genomic_DNA"/>
</dbReference>
<dbReference type="Pfam" id="PF03167">
    <property type="entry name" value="UDG"/>
    <property type="match status" value="1"/>
</dbReference>
<evidence type="ECO:0000313" key="6">
    <source>
        <dbReference type="Proteomes" id="UP000315385"/>
    </source>
</evidence>
<evidence type="ECO:0000256" key="3">
    <source>
        <dbReference type="ARBA" id="ARBA00023204"/>
    </source>
</evidence>
<dbReference type="Gene3D" id="3.40.470.10">
    <property type="entry name" value="Uracil-DNA glycosylase-like domain"/>
    <property type="match status" value="1"/>
</dbReference>
<evidence type="ECO:0000259" key="4">
    <source>
        <dbReference type="Pfam" id="PF03167"/>
    </source>
</evidence>
<dbReference type="GO" id="GO:0008263">
    <property type="term" value="F:pyrimidine-specific mismatch base pair DNA N-glycosylase activity"/>
    <property type="evidence" value="ECO:0007669"/>
    <property type="project" value="TreeGrafter"/>
</dbReference>
<keyword evidence="1" id="KW-0227">DNA damage</keyword>
<sequence>MKHHTFVCGSSKSKQQDAYYIYHNNRFWGTLEEAGITDTQLDPPEYRRLGREYGIYLTEIVDPSSYRVPKDSDIEPHQVREGVETLVERVETHGAKRIAFVGKNAATWFYRHMENKEITHSQASGHKNDRRRLEGLSLDWDYFGIDYYLLSNTHRHWDKDVWMDFWKVCVDDVREFR</sequence>
<dbReference type="Proteomes" id="UP000315385">
    <property type="component" value="Unassembled WGS sequence"/>
</dbReference>
<proteinExistence type="predicted"/>